<gene>
    <name evidence="1" type="ORF">Egran_05537</name>
</gene>
<comment type="caution">
    <text evidence="1">The sequence shown here is derived from an EMBL/GenBank/DDBJ whole genome shotgun (WGS) entry which is preliminary data.</text>
</comment>
<reference evidence="1 2" key="1">
    <citation type="journal article" date="2015" name="Environ. Microbiol.">
        <title>Metagenome sequence of Elaphomyces granulatus from sporocarp tissue reveals Ascomycota ectomycorrhizal fingerprints of genome expansion and a Proteobacteria-rich microbiome.</title>
        <authorList>
            <person name="Quandt C.A."/>
            <person name="Kohler A."/>
            <person name="Hesse C.N."/>
            <person name="Sharpton T.J."/>
            <person name="Martin F."/>
            <person name="Spatafora J.W."/>
        </authorList>
    </citation>
    <scope>NUCLEOTIDE SEQUENCE [LARGE SCALE GENOMIC DNA]</scope>
    <source>
        <strain evidence="1 2">OSC145934</strain>
    </source>
</reference>
<sequence>MARTLPVPPSAELALTGQYPPTKFSTLKDLKKIVARLRQFESILEAHRRDLGGVKLTYFGDIETLIIKLVSEAHERAHITTLGQRIFYTVRTMQVGFEEFTGIGSTRYRGQRAPGRQKKATRVGRTCVLS</sequence>
<proteinExistence type="predicted"/>
<evidence type="ECO:0000313" key="2">
    <source>
        <dbReference type="Proteomes" id="UP000243515"/>
    </source>
</evidence>
<accession>A0A232LSA9</accession>
<dbReference type="EMBL" id="NPHW01005502">
    <property type="protein sequence ID" value="OXV06697.1"/>
    <property type="molecule type" value="Genomic_DNA"/>
</dbReference>
<dbReference type="Proteomes" id="UP000243515">
    <property type="component" value="Unassembled WGS sequence"/>
</dbReference>
<organism evidence="1 2">
    <name type="scientific">Elaphomyces granulatus</name>
    <dbReference type="NCBI Taxonomy" id="519963"/>
    <lineage>
        <taxon>Eukaryota</taxon>
        <taxon>Fungi</taxon>
        <taxon>Dikarya</taxon>
        <taxon>Ascomycota</taxon>
        <taxon>Pezizomycotina</taxon>
        <taxon>Eurotiomycetes</taxon>
        <taxon>Eurotiomycetidae</taxon>
        <taxon>Eurotiales</taxon>
        <taxon>Elaphomycetaceae</taxon>
        <taxon>Elaphomyces</taxon>
    </lineage>
</organism>
<evidence type="ECO:0000313" key="1">
    <source>
        <dbReference type="EMBL" id="OXV06697.1"/>
    </source>
</evidence>
<name>A0A232LSA9_9EURO</name>
<dbReference type="OrthoDB" id="76567at2759"/>
<protein>
    <submittedName>
        <fullName evidence="1">Uncharacterized protein</fullName>
    </submittedName>
</protein>
<keyword evidence="2" id="KW-1185">Reference proteome</keyword>
<dbReference type="AlphaFoldDB" id="A0A232LSA9"/>